<dbReference type="Proteomes" id="UP000192247">
    <property type="component" value="Unassembled WGS sequence"/>
</dbReference>
<evidence type="ECO:0000313" key="2">
    <source>
        <dbReference type="Proteomes" id="UP000192247"/>
    </source>
</evidence>
<dbReference type="EMBL" id="MNPL01002940">
    <property type="protein sequence ID" value="OQR77873.1"/>
    <property type="molecule type" value="Genomic_DNA"/>
</dbReference>
<dbReference type="AlphaFoldDB" id="A0A1V9XWT1"/>
<gene>
    <name evidence="1" type="ORF">BIW11_06783</name>
</gene>
<name>A0A1V9XWT1_9ACAR</name>
<feature type="non-terminal residue" evidence="1">
    <location>
        <position position="89"/>
    </location>
</feature>
<evidence type="ECO:0000313" key="1">
    <source>
        <dbReference type="EMBL" id="OQR77873.1"/>
    </source>
</evidence>
<comment type="caution">
    <text evidence="1">The sequence shown here is derived from an EMBL/GenBank/DDBJ whole genome shotgun (WGS) entry which is preliminary data.</text>
</comment>
<sequence length="89" mass="10022">MADSLPIRTGYSGRGSSCVANSTPMRLRTVAKKDNRGYCPFTLKQAEQADAATSSSQDEHRFDEIGCQWSMFIMHCQEPRKKSKDQAYI</sequence>
<reference evidence="1 2" key="1">
    <citation type="journal article" date="2017" name="Gigascience">
        <title>Draft genome of the honey bee ectoparasitic mite, Tropilaelaps mercedesae, is shaped by the parasitic life history.</title>
        <authorList>
            <person name="Dong X."/>
            <person name="Armstrong S.D."/>
            <person name="Xia D."/>
            <person name="Makepeace B.L."/>
            <person name="Darby A.C."/>
            <person name="Kadowaki T."/>
        </authorList>
    </citation>
    <scope>NUCLEOTIDE SEQUENCE [LARGE SCALE GENOMIC DNA]</scope>
    <source>
        <strain evidence="1">Wuxi-XJTLU</strain>
    </source>
</reference>
<organism evidence="1 2">
    <name type="scientific">Tropilaelaps mercedesae</name>
    <dbReference type="NCBI Taxonomy" id="418985"/>
    <lineage>
        <taxon>Eukaryota</taxon>
        <taxon>Metazoa</taxon>
        <taxon>Ecdysozoa</taxon>
        <taxon>Arthropoda</taxon>
        <taxon>Chelicerata</taxon>
        <taxon>Arachnida</taxon>
        <taxon>Acari</taxon>
        <taxon>Parasitiformes</taxon>
        <taxon>Mesostigmata</taxon>
        <taxon>Gamasina</taxon>
        <taxon>Dermanyssoidea</taxon>
        <taxon>Laelapidae</taxon>
        <taxon>Tropilaelaps</taxon>
    </lineage>
</organism>
<proteinExistence type="predicted"/>
<accession>A0A1V9XWT1</accession>
<dbReference type="InParanoid" id="A0A1V9XWT1"/>
<keyword evidence="2" id="KW-1185">Reference proteome</keyword>
<protein>
    <submittedName>
        <fullName evidence="1">Uncharacterized protein</fullName>
    </submittedName>
</protein>